<organism evidence="2">
    <name type="scientific">Capitella teleta</name>
    <name type="common">Polychaete worm</name>
    <dbReference type="NCBI Taxonomy" id="283909"/>
    <lineage>
        <taxon>Eukaryota</taxon>
        <taxon>Metazoa</taxon>
        <taxon>Spiralia</taxon>
        <taxon>Lophotrochozoa</taxon>
        <taxon>Annelida</taxon>
        <taxon>Polychaeta</taxon>
        <taxon>Sedentaria</taxon>
        <taxon>Scolecida</taxon>
        <taxon>Capitellidae</taxon>
        <taxon>Capitella</taxon>
    </lineage>
</organism>
<protein>
    <submittedName>
        <fullName evidence="2 3">Uncharacterized protein</fullName>
    </submittedName>
</protein>
<feature type="coiled-coil region" evidence="1">
    <location>
        <begin position="109"/>
        <end position="140"/>
    </location>
</feature>
<dbReference type="EnsemblMetazoa" id="CapteT190163">
    <property type="protein sequence ID" value="CapteP190163"/>
    <property type="gene ID" value="CapteG190163"/>
</dbReference>
<evidence type="ECO:0000313" key="3">
    <source>
        <dbReference type="EnsemblMetazoa" id="CapteP190163"/>
    </source>
</evidence>
<evidence type="ECO:0000256" key="1">
    <source>
        <dbReference type="SAM" id="Coils"/>
    </source>
</evidence>
<accession>R7UL20</accession>
<evidence type="ECO:0000313" key="2">
    <source>
        <dbReference type="EMBL" id="ELU07239.1"/>
    </source>
</evidence>
<keyword evidence="1" id="KW-0175">Coiled coil</keyword>
<proteinExistence type="predicted"/>
<dbReference type="Proteomes" id="UP000014760">
    <property type="component" value="Unassembled WGS sequence"/>
</dbReference>
<reference evidence="4" key="1">
    <citation type="submission" date="2012-12" db="EMBL/GenBank/DDBJ databases">
        <authorList>
            <person name="Hellsten U."/>
            <person name="Grimwood J."/>
            <person name="Chapman J.A."/>
            <person name="Shapiro H."/>
            <person name="Aerts A."/>
            <person name="Otillar R.P."/>
            <person name="Terry A.Y."/>
            <person name="Boore J.L."/>
            <person name="Simakov O."/>
            <person name="Marletaz F."/>
            <person name="Cho S.-J."/>
            <person name="Edsinger-Gonzales E."/>
            <person name="Havlak P."/>
            <person name="Kuo D.-H."/>
            <person name="Larsson T."/>
            <person name="Lv J."/>
            <person name="Arendt D."/>
            <person name="Savage R."/>
            <person name="Osoegawa K."/>
            <person name="de Jong P."/>
            <person name="Lindberg D.R."/>
            <person name="Seaver E.C."/>
            <person name="Weisblat D.A."/>
            <person name="Putnam N.H."/>
            <person name="Grigoriev I.V."/>
            <person name="Rokhsar D.S."/>
        </authorList>
    </citation>
    <scope>NUCLEOTIDE SEQUENCE</scope>
    <source>
        <strain evidence="4">I ESC-2004</strain>
    </source>
</reference>
<dbReference type="HOGENOM" id="CLU_1435695_0_0_1"/>
<dbReference type="AlphaFoldDB" id="R7UL20"/>
<dbReference type="EMBL" id="KB300094">
    <property type="protein sequence ID" value="ELU07239.1"/>
    <property type="molecule type" value="Genomic_DNA"/>
</dbReference>
<gene>
    <name evidence="2" type="ORF">CAPTEDRAFT_190163</name>
</gene>
<dbReference type="EMBL" id="AMQN01001155">
    <property type="status" value="NOT_ANNOTATED_CDS"/>
    <property type="molecule type" value="Genomic_DNA"/>
</dbReference>
<keyword evidence="4" id="KW-1185">Reference proteome</keyword>
<reference evidence="3" key="3">
    <citation type="submission" date="2015-06" db="UniProtKB">
        <authorList>
            <consortium name="EnsemblMetazoa"/>
        </authorList>
    </citation>
    <scope>IDENTIFICATION</scope>
</reference>
<evidence type="ECO:0000313" key="4">
    <source>
        <dbReference type="Proteomes" id="UP000014760"/>
    </source>
</evidence>
<sequence length="189" mass="21560">MAEKTAMRLNDEKREFVLGLGVAEPDQIEGDHYDNQEPRNQVKHTVRVLQEAPSDATNVRASLVIKQEDVDPIEDNVPPRHNMGWTAAAAATELDISVGSKLRVLEMQEEEHTLRMKMMNDEMEKREQEHALKMEILQQQNIHWRTRNEALEVGPLHPSKAAASQQIFQSPVKVKVKVKRSLLASKINK</sequence>
<reference evidence="2 4" key="2">
    <citation type="journal article" date="2013" name="Nature">
        <title>Insights into bilaterian evolution from three spiralian genomes.</title>
        <authorList>
            <person name="Simakov O."/>
            <person name="Marletaz F."/>
            <person name="Cho S.J."/>
            <person name="Edsinger-Gonzales E."/>
            <person name="Havlak P."/>
            <person name="Hellsten U."/>
            <person name="Kuo D.H."/>
            <person name="Larsson T."/>
            <person name="Lv J."/>
            <person name="Arendt D."/>
            <person name="Savage R."/>
            <person name="Osoegawa K."/>
            <person name="de Jong P."/>
            <person name="Grimwood J."/>
            <person name="Chapman J.A."/>
            <person name="Shapiro H."/>
            <person name="Aerts A."/>
            <person name="Otillar R.P."/>
            <person name="Terry A.Y."/>
            <person name="Boore J.L."/>
            <person name="Grigoriev I.V."/>
            <person name="Lindberg D.R."/>
            <person name="Seaver E.C."/>
            <person name="Weisblat D.A."/>
            <person name="Putnam N.H."/>
            <person name="Rokhsar D.S."/>
        </authorList>
    </citation>
    <scope>NUCLEOTIDE SEQUENCE</scope>
    <source>
        <strain evidence="2 4">I ESC-2004</strain>
    </source>
</reference>
<name>R7UL20_CAPTE</name>